<dbReference type="Pfam" id="PF20846">
    <property type="entry name" value="PNMA_N"/>
    <property type="match status" value="1"/>
</dbReference>
<dbReference type="Pfam" id="PF14893">
    <property type="entry name" value="PNMA"/>
    <property type="match status" value="1"/>
</dbReference>
<gene>
    <name evidence="3" type="ORF">FD755_018987</name>
</gene>
<sequence>MTLRLLGDWCREMDVNSRKAPVVAGVPPWGSTDSSGHRPRGDEVRNVALIGLTEETSLALVPKEISGGGDSEFLSRLNELLEGEGEFTRALALQPALQHLKYKKLKVFSGSDPPEPEEEFESWLRRLLESFRDPASSIICVLQINNPLITTECLQALGVAGQIPDRLPEGGRKFRCLLEQPRNTAQAGFLELLTLIKDEEAAEEEEDALLQAGLEGHFT</sequence>
<dbReference type="PANTHER" id="PTHR23095:SF14">
    <property type="entry name" value="MODULATOR OF APOPTOSIS 1"/>
    <property type="match status" value="1"/>
</dbReference>
<dbReference type="PANTHER" id="PTHR23095">
    <property type="entry name" value="PARANEOPLASTIC ANTIGEN"/>
    <property type="match status" value="1"/>
</dbReference>
<dbReference type="EMBL" id="VCEB01000016">
    <property type="protein sequence ID" value="KAB0368982.1"/>
    <property type="molecule type" value="Genomic_DNA"/>
</dbReference>
<evidence type="ECO:0000259" key="1">
    <source>
        <dbReference type="Pfam" id="PF14893"/>
    </source>
</evidence>
<reference evidence="3 4" key="1">
    <citation type="submission" date="2019-06" db="EMBL/GenBank/DDBJ databases">
        <title>Discovery of a novel chromosome fission-fusion reversal in muntjac.</title>
        <authorList>
            <person name="Mudd A.B."/>
            <person name="Bredeson J.V."/>
            <person name="Baum R."/>
            <person name="Hockemeyer D."/>
            <person name="Rokhsar D.S."/>
        </authorList>
    </citation>
    <scope>NUCLEOTIDE SEQUENCE [LARGE SCALE GENOMIC DNA]</scope>
    <source>
        <strain evidence="3">UCam_UCB_Mr</strain>
        <tissue evidence="3">Fibroblast cell line</tissue>
    </source>
</reference>
<organism evidence="3 4">
    <name type="scientific">Muntiacus reevesi</name>
    <name type="common">Reeves' muntjac</name>
    <name type="synonym">Cervus reevesi</name>
    <dbReference type="NCBI Taxonomy" id="9886"/>
    <lineage>
        <taxon>Eukaryota</taxon>
        <taxon>Metazoa</taxon>
        <taxon>Chordata</taxon>
        <taxon>Craniata</taxon>
        <taxon>Vertebrata</taxon>
        <taxon>Euteleostomi</taxon>
        <taxon>Mammalia</taxon>
        <taxon>Eutheria</taxon>
        <taxon>Laurasiatheria</taxon>
        <taxon>Artiodactyla</taxon>
        <taxon>Ruminantia</taxon>
        <taxon>Pecora</taxon>
        <taxon>Cervidae</taxon>
        <taxon>Muntiacinae</taxon>
        <taxon>Muntiacus</taxon>
    </lineage>
</organism>
<dbReference type="AlphaFoldDB" id="A0A5N3X526"/>
<dbReference type="InterPro" id="IPR026523">
    <property type="entry name" value="PNMA"/>
</dbReference>
<dbReference type="InterPro" id="IPR048271">
    <property type="entry name" value="PNMA_N"/>
</dbReference>
<evidence type="ECO:0000313" key="4">
    <source>
        <dbReference type="Proteomes" id="UP000326062"/>
    </source>
</evidence>
<feature type="domain" description="Paraneoplastic antigen Ma-like N-terminal" evidence="2">
    <location>
        <begin position="1"/>
        <end position="28"/>
    </location>
</feature>
<protein>
    <submittedName>
        <fullName evidence="3">Uncharacterized protein</fullName>
    </submittedName>
</protein>
<dbReference type="Proteomes" id="UP000326062">
    <property type="component" value="Chromosome 15"/>
</dbReference>
<dbReference type="InterPro" id="IPR048270">
    <property type="entry name" value="PNMA_C"/>
</dbReference>
<proteinExistence type="predicted"/>
<feature type="domain" description="Paraneoplastic antigen Ma-like C-terminal" evidence="1">
    <location>
        <begin position="125"/>
        <end position="158"/>
    </location>
</feature>
<accession>A0A5N3X526</accession>
<evidence type="ECO:0000259" key="2">
    <source>
        <dbReference type="Pfam" id="PF20846"/>
    </source>
</evidence>
<dbReference type="GO" id="GO:0042981">
    <property type="term" value="P:regulation of apoptotic process"/>
    <property type="evidence" value="ECO:0007669"/>
    <property type="project" value="TreeGrafter"/>
</dbReference>
<name>A0A5N3X526_MUNRE</name>
<comment type="caution">
    <text evidence="3">The sequence shown here is derived from an EMBL/GenBank/DDBJ whole genome shotgun (WGS) entry which is preliminary data.</text>
</comment>
<evidence type="ECO:0000313" key="3">
    <source>
        <dbReference type="EMBL" id="KAB0368982.1"/>
    </source>
</evidence>
<keyword evidence="4" id="KW-1185">Reference proteome</keyword>